<proteinExistence type="predicted"/>
<protein>
    <submittedName>
        <fullName evidence="1">Uncharacterized protein</fullName>
    </submittedName>
</protein>
<sequence length="114" mass="13695">MKLEIHIPKLRKLKKHIDNVMKNEDFKKDFAIFDEKKPKQIRSQMLPPWMQYHELKPVNCKSHGLSITDLMGTLDRNKTVNIYRIHKRKSRVSIDFHKSELKCKCEETMKIFSL</sequence>
<reference evidence="1 2" key="1">
    <citation type="submission" date="2016-11" db="EMBL/GenBank/DDBJ databases">
        <title>The macronuclear genome of Stentor coeruleus: a giant cell with tiny introns.</title>
        <authorList>
            <person name="Slabodnick M."/>
            <person name="Ruby J.G."/>
            <person name="Reiff S.B."/>
            <person name="Swart E.C."/>
            <person name="Gosai S."/>
            <person name="Prabakaran S."/>
            <person name="Witkowska E."/>
            <person name="Larue G.E."/>
            <person name="Fisher S."/>
            <person name="Freeman R.M."/>
            <person name="Gunawardena J."/>
            <person name="Chu W."/>
            <person name="Stover N.A."/>
            <person name="Gregory B.D."/>
            <person name="Nowacki M."/>
            <person name="Derisi J."/>
            <person name="Roy S.W."/>
            <person name="Marshall W.F."/>
            <person name="Sood P."/>
        </authorList>
    </citation>
    <scope>NUCLEOTIDE SEQUENCE [LARGE SCALE GENOMIC DNA]</scope>
    <source>
        <strain evidence="1">WM001</strain>
    </source>
</reference>
<dbReference type="Proteomes" id="UP000187209">
    <property type="component" value="Unassembled WGS sequence"/>
</dbReference>
<name>A0A1R2B3S1_9CILI</name>
<evidence type="ECO:0000313" key="2">
    <source>
        <dbReference type="Proteomes" id="UP000187209"/>
    </source>
</evidence>
<dbReference type="AlphaFoldDB" id="A0A1R2B3S1"/>
<keyword evidence="2" id="KW-1185">Reference proteome</keyword>
<evidence type="ECO:0000313" key="1">
    <source>
        <dbReference type="EMBL" id="OMJ71453.1"/>
    </source>
</evidence>
<accession>A0A1R2B3S1</accession>
<organism evidence="1 2">
    <name type="scientific">Stentor coeruleus</name>
    <dbReference type="NCBI Taxonomy" id="5963"/>
    <lineage>
        <taxon>Eukaryota</taxon>
        <taxon>Sar</taxon>
        <taxon>Alveolata</taxon>
        <taxon>Ciliophora</taxon>
        <taxon>Postciliodesmatophora</taxon>
        <taxon>Heterotrichea</taxon>
        <taxon>Heterotrichida</taxon>
        <taxon>Stentoridae</taxon>
        <taxon>Stentor</taxon>
    </lineage>
</organism>
<gene>
    <name evidence="1" type="ORF">SteCoe_30338</name>
</gene>
<dbReference type="EMBL" id="MPUH01000989">
    <property type="protein sequence ID" value="OMJ71453.1"/>
    <property type="molecule type" value="Genomic_DNA"/>
</dbReference>
<comment type="caution">
    <text evidence="1">The sequence shown here is derived from an EMBL/GenBank/DDBJ whole genome shotgun (WGS) entry which is preliminary data.</text>
</comment>